<dbReference type="Proteomes" id="UP001369086">
    <property type="component" value="Unassembled WGS sequence"/>
</dbReference>
<comment type="caution">
    <text evidence="3">The sequence shown here is derived from an EMBL/GenBank/DDBJ whole genome shotgun (WGS) entry which is preliminary data.</text>
</comment>
<reference evidence="3 4" key="1">
    <citation type="submission" date="2021-05" db="EMBL/GenBank/DDBJ databases">
        <authorList>
            <person name="Zahm M."/>
            <person name="Klopp C."/>
            <person name="Cabau C."/>
            <person name="Kuhl H."/>
            <person name="Suciu R."/>
            <person name="Ciorpac M."/>
            <person name="Holostenco D."/>
            <person name="Gessner J."/>
            <person name="Wuertz S."/>
            <person name="Hohne C."/>
            <person name="Stock M."/>
            <person name="Gislard M."/>
            <person name="Lluch J."/>
            <person name="Milhes M."/>
            <person name="Lampietro C."/>
            <person name="Lopez Roques C."/>
            <person name="Donnadieu C."/>
            <person name="Du K."/>
            <person name="Schartl M."/>
            <person name="Guiguen Y."/>
        </authorList>
    </citation>
    <scope>NUCLEOTIDE SEQUENCE [LARGE SCALE GENOMIC DNA]</scope>
    <source>
        <strain evidence="3">Hh-F2</strain>
        <tissue evidence="3">Blood</tissue>
    </source>
</reference>
<dbReference type="InterPro" id="IPR036875">
    <property type="entry name" value="Znf_CCHC_sf"/>
</dbReference>
<accession>A0ABR0ZJ70</accession>
<dbReference type="Pfam" id="PF23058">
    <property type="entry name" value="RBD_ZCCHC3_2nd"/>
    <property type="match status" value="1"/>
</dbReference>
<dbReference type="Pfam" id="PF23057">
    <property type="entry name" value="RBD_ZCCHC3_1st"/>
    <property type="match status" value="1"/>
</dbReference>
<dbReference type="Gene3D" id="4.10.60.10">
    <property type="entry name" value="Zinc finger, CCHC-type"/>
    <property type="match status" value="1"/>
</dbReference>
<dbReference type="PROSITE" id="PS50158">
    <property type="entry name" value="ZF_CCHC"/>
    <property type="match status" value="1"/>
</dbReference>
<sequence length="241" mass="27446">MAATRVGVRRHYCARFCLKESEGLVVTRTDFSKRVLQKELGLKPGDIFCLINLPGGRGWDVSLMSSSVMEYFWRRYEEKRYEGLLSEFNVERLSYTGVKTVFVKMFNELVEAEDVATWLARFCTVKGSPVKVMDAEGIWTCSWKIPVVQRPDYGGYGGLEHIPQTIVLGENRGLVYYQGQPKLCRNCGEMGHLREACKQIICKKCRGVGLVYAECTNERKCNLCGETSHLFRTAPNHMLTC</sequence>
<dbReference type="SMART" id="SM00343">
    <property type="entry name" value="ZnF_C2HC"/>
    <property type="match status" value="3"/>
</dbReference>
<dbReference type="InterPro" id="IPR001878">
    <property type="entry name" value="Znf_CCHC"/>
</dbReference>
<protein>
    <submittedName>
        <fullName evidence="3">Zinc finger CCHC domain-containing protein 3-like</fullName>
    </submittedName>
</protein>
<dbReference type="EMBL" id="JAHFZB010000010">
    <property type="protein sequence ID" value="KAK6484848.1"/>
    <property type="molecule type" value="Genomic_DNA"/>
</dbReference>
<dbReference type="InterPro" id="IPR057810">
    <property type="entry name" value="RBD_ZCCHC3_1st"/>
</dbReference>
<dbReference type="PANTHER" id="PTHR22639">
    <property type="entry name" value="GAG-RELATED PROTEIN"/>
    <property type="match status" value="1"/>
</dbReference>
<proteinExistence type="predicted"/>
<keyword evidence="1" id="KW-0479">Metal-binding</keyword>
<evidence type="ECO:0000313" key="4">
    <source>
        <dbReference type="Proteomes" id="UP001369086"/>
    </source>
</evidence>
<dbReference type="PANTHER" id="PTHR22639:SF3">
    <property type="entry name" value="ZINC FINGER CCHC DOMAIN-CONTAINING PROTEIN 3"/>
    <property type="match status" value="1"/>
</dbReference>
<dbReference type="InterPro" id="IPR057811">
    <property type="entry name" value="RBD_ZCCHC3_2nd"/>
</dbReference>
<dbReference type="InterPro" id="IPR042509">
    <property type="entry name" value="ZCCHC3"/>
</dbReference>
<feature type="domain" description="CCHC-type" evidence="2">
    <location>
        <begin position="184"/>
        <end position="199"/>
    </location>
</feature>
<gene>
    <name evidence="3" type="ORF">HHUSO_G12710</name>
</gene>
<keyword evidence="4" id="KW-1185">Reference proteome</keyword>
<keyword evidence="1" id="KW-0863">Zinc-finger</keyword>
<dbReference type="SUPFAM" id="SSF57756">
    <property type="entry name" value="Retrovirus zinc finger-like domains"/>
    <property type="match status" value="1"/>
</dbReference>
<evidence type="ECO:0000313" key="3">
    <source>
        <dbReference type="EMBL" id="KAK6484848.1"/>
    </source>
</evidence>
<name>A0ABR0ZJ70_HUSHU</name>
<keyword evidence="1" id="KW-0862">Zinc</keyword>
<evidence type="ECO:0000259" key="2">
    <source>
        <dbReference type="PROSITE" id="PS50158"/>
    </source>
</evidence>
<evidence type="ECO:0000256" key="1">
    <source>
        <dbReference type="PROSITE-ProRule" id="PRU00047"/>
    </source>
</evidence>
<organism evidence="3 4">
    <name type="scientific">Huso huso</name>
    <name type="common">Beluga</name>
    <name type="synonym">Acipenser huso</name>
    <dbReference type="NCBI Taxonomy" id="61971"/>
    <lineage>
        <taxon>Eukaryota</taxon>
        <taxon>Metazoa</taxon>
        <taxon>Chordata</taxon>
        <taxon>Craniata</taxon>
        <taxon>Vertebrata</taxon>
        <taxon>Euteleostomi</taxon>
        <taxon>Actinopterygii</taxon>
        <taxon>Chondrostei</taxon>
        <taxon>Acipenseriformes</taxon>
        <taxon>Acipenseridae</taxon>
        <taxon>Huso</taxon>
    </lineage>
</organism>